<gene>
    <name evidence="2" type="ORF">FOL47_009312</name>
</gene>
<dbReference type="InterPro" id="IPR015655">
    <property type="entry name" value="PP2C"/>
</dbReference>
<keyword evidence="3" id="KW-1185">Reference proteome</keyword>
<dbReference type="Proteomes" id="UP000591131">
    <property type="component" value="Unassembled WGS sequence"/>
</dbReference>
<sequence length="218" mass="24408">KIKDCKTFGDAIKACFSEHDHEMITNEGIKDGSTATVVLFDNGNLYTANCGDSRAILVRKNGTCCALTQDHKLDLESEREVVLRIARERGQNPEPEIVNRRGTWRTLAGDRRRGLAVSRSFGDREFKNSNHGLTCYPYCTMSSLTEEHVACVLASDGLWDVVTEEEVGEAIVMALEKYPILSPRYLAEELCRMALLRHSQDNITVVVILINHNNSSSF</sequence>
<proteinExistence type="predicted"/>
<evidence type="ECO:0000313" key="3">
    <source>
        <dbReference type="Proteomes" id="UP000591131"/>
    </source>
</evidence>
<feature type="domain" description="PPM-type phosphatase" evidence="1">
    <location>
        <begin position="1"/>
        <end position="210"/>
    </location>
</feature>
<dbReference type="OrthoDB" id="10264738at2759"/>
<dbReference type="SUPFAM" id="SSF81606">
    <property type="entry name" value="PP2C-like"/>
    <property type="match status" value="1"/>
</dbReference>
<dbReference type="Gene3D" id="3.60.40.10">
    <property type="entry name" value="PPM-type phosphatase domain"/>
    <property type="match status" value="1"/>
</dbReference>
<dbReference type="Pfam" id="PF00481">
    <property type="entry name" value="PP2C"/>
    <property type="match status" value="1"/>
</dbReference>
<reference evidence="2 3" key="1">
    <citation type="submission" date="2020-04" db="EMBL/GenBank/DDBJ databases">
        <title>Perkinsus chesapeaki whole genome sequence.</title>
        <authorList>
            <person name="Bogema D.R."/>
        </authorList>
    </citation>
    <scope>NUCLEOTIDE SEQUENCE [LARGE SCALE GENOMIC DNA]</scope>
    <source>
        <strain evidence="2">ATCC PRA-425</strain>
    </source>
</reference>
<dbReference type="AlphaFoldDB" id="A0A7J6L966"/>
<dbReference type="GO" id="GO:0004722">
    <property type="term" value="F:protein serine/threonine phosphatase activity"/>
    <property type="evidence" value="ECO:0007669"/>
    <property type="project" value="InterPro"/>
</dbReference>
<dbReference type="SMART" id="SM00332">
    <property type="entry name" value="PP2Cc"/>
    <property type="match status" value="1"/>
</dbReference>
<name>A0A7J6L966_PERCH</name>
<dbReference type="PANTHER" id="PTHR47992">
    <property type="entry name" value="PROTEIN PHOSPHATASE"/>
    <property type="match status" value="1"/>
</dbReference>
<accession>A0A7J6L966</accession>
<dbReference type="InterPro" id="IPR036457">
    <property type="entry name" value="PPM-type-like_dom_sf"/>
</dbReference>
<dbReference type="PROSITE" id="PS51746">
    <property type="entry name" value="PPM_2"/>
    <property type="match status" value="1"/>
</dbReference>
<comment type="caution">
    <text evidence="2">The sequence shown here is derived from an EMBL/GenBank/DDBJ whole genome shotgun (WGS) entry which is preliminary data.</text>
</comment>
<evidence type="ECO:0000259" key="1">
    <source>
        <dbReference type="PROSITE" id="PS51746"/>
    </source>
</evidence>
<feature type="non-terminal residue" evidence="2">
    <location>
        <position position="1"/>
    </location>
</feature>
<protein>
    <recommendedName>
        <fullName evidence="1">PPM-type phosphatase domain-containing protein</fullName>
    </recommendedName>
</protein>
<dbReference type="InterPro" id="IPR001932">
    <property type="entry name" value="PPM-type_phosphatase-like_dom"/>
</dbReference>
<organism evidence="2 3">
    <name type="scientific">Perkinsus chesapeaki</name>
    <name type="common">Clam parasite</name>
    <name type="synonym">Perkinsus andrewsi</name>
    <dbReference type="NCBI Taxonomy" id="330153"/>
    <lineage>
        <taxon>Eukaryota</taxon>
        <taxon>Sar</taxon>
        <taxon>Alveolata</taxon>
        <taxon>Perkinsozoa</taxon>
        <taxon>Perkinsea</taxon>
        <taxon>Perkinsida</taxon>
        <taxon>Perkinsidae</taxon>
        <taxon>Perkinsus</taxon>
    </lineage>
</organism>
<dbReference type="CDD" id="cd00143">
    <property type="entry name" value="PP2Cc"/>
    <property type="match status" value="1"/>
</dbReference>
<dbReference type="EMBL" id="JAAPAO010000640">
    <property type="protein sequence ID" value="KAF4655732.1"/>
    <property type="molecule type" value="Genomic_DNA"/>
</dbReference>
<evidence type="ECO:0000313" key="2">
    <source>
        <dbReference type="EMBL" id="KAF4655732.1"/>
    </source>
</evidence>